<sequence>MAAGSTTDREPDSLSVQCLQRACEVEREQRARAIERLESAAGDDLTDDQRVLVADLARSLTATLAPVVIETAQRSCDTENERTRARDRSDD</sequence>
<name>A0ABD5PUM8_9EURY</name>
<organism evidence="1 2">
    <name type="scientific">Halosolutus amylolyticus</name>
    <dbReference type="NCBI Taxonomy" id="2932267"/>
    <lineage>
        <taxon>Archaea</taxon>
        <taxon>Methanobacteriati</taxon>
        <taxon>Methanobacteriota</taxon>
        <taxon>Stenosarchaea group</taxon>
        <taxon>Halobacteria</taxon>
        <taxon>Halobacteriales</taxon>
        <taxon>Natrialbaceae</taxon>
        <taxon>Halosolutus</taxon>
    </lineage>
</organism>
<dbReference type="AlphaFoldDB" id="A0ABD5PUM8"/>
<reference evidence="1 2" key="1">
    <citation type="journal article" date="2019" name="Int. J. Syst. Evol. Microbiol.">
        <title>The Global Catalogue of Microorganisms (GCM) 10K type strain sequencing project: providing services to taxonomists for standard genome sequencing and annotation.</title>
        <authorList>
            <consortium name="The Broad Institute Genomics Platform"/>
            <consortium name="The Broad Institute Genome Sequencing Center for Infectious Disease"/>
            <person name="Wu L."/>
            <person name="Ma J."/>
        </authorList>
    </citation>
    <scope>NUCLEOTIDE SEQUENCE [LARGE SCALE GENOMIC DNA]</scope>
    <source>
        <strain evidence="1 2">WLHS5</strain>
    </source>
</reference>
<gene>
    <name evidence="1" type="ORF">ACFO5R_17165</name>
</gene>
<proteinExistence type="predicted"/>
<evidence type="ECO:0000313" key="1">
    <source>
        <dbReference type="EMBL" id="MFC4543659.1"/>
    </source>
</evidence>
<dbReference type="RefSeq" id="WP_250138569.1">
    <property type="nucleotide sequence ID" value="NZ_JALIQP010000001.1"/>
</dbReference>
<keyword evidence="2" id="KW-1185">Reference proteome</keyword>
<protein>
    <submittedName>
        <fullName evidence="1">Uncharacterized protein</fullName>
    </submittedName>
</protein>
<dbReference type="EMBL" id="JBHSFA010000009">
    <property type="protein sequence ID" value="MFC4543659.1"/>
    <property type="molecule type" value="Genomic_DNA"/>
</dbReference>
<evidence type="ECO:0000313" key="2">
    <source>
        <dbReference type="Proteomes" id="UP001595898"/>
    </source>
</evidence>
<accession>A0ABD5PUM8</accession>
<dbReference type="Proteomes" id="UP001595898">
    <property type="component" value="Unassembled WGS sequence"/>
</dbReference>
<comment type="caution">
    <text evidence="1">The sequence shown here is derived from an EMBL/GenBank/DDBJ whole genome shotgun (WGS) entry which is preliminary data.</text>
</comment>